<evidence type="ECO:0000313" key="1">
    <source>
        <dbReference type="EMBL" id="MFL9464998.1"/>
    </source>
</evidence>
<proteinExistence type="predicted"/>
<gene>
    <name evidence="1" type="ORF">AB0759_30795</name>
</gene>
<comment type="caution">
    <text evidence="1">The sequence shown here is derived from an EMBL/GenBank/DDBJ whole genome shotgun (WGS) entry which is preliminary data.</text>
</comment>
<accession>A0ABW8WVN3</accession>
<reference evidence="1 2" key="1">
    <citation type="submission" date="2024-07" db="EMBL/GenBank/DDBJ databases">
        <authorList>
            <person name="Tripathy S."/>
        </authorList>
    </citation>
    <scope>NUCLEOTIDE SEQUENCE [LARGE SCALE GENOMIC DNA]</scope>
    <source>
        <strain evidence="1 2">VB-61278_2</strain>
    </source>
</reference>
<keyword evidence="2" id="KW-1185">Reference proteome</keyword>
<name>A0ABW8WVN3_9CYAN</name>
<evidence type="ECO:0000313" key="2">
    <source>
        <dbReference type="Proteomes" id="UP001628874"/>
    </source>
</evidence>
<protein>
    <submittedName>
        <fullName evidence="1">Uncharacterized protein</fullName>
    </submittedName>
</protein>
<dbReference type="EMBL" id="JBFQGM010000014">
    <property type="protein sequence ID" value="MFL9464998.1"/>
    <property type="molecule type" value="Genomic_DNA"/>
</dbReference>
<organism evidence="1 2">
    <name type="scientific">Scytonema tolypothrichoides VB-61278_2</name>
    <dbReference type="NCBI Taxonomy" id="3232314"/>
    <lineage>
        <taxon>Bacteria</taxon>
        <taxon>Bacillati</taxon>
        <taxon>Cyanobacteriota</taxon>
        <taxon>Cyanophyceae</taxon>
        <taxon>Nostocales</taxon>
        <taxon>Scytonemataceae</taxon>
        <taxon>Scytonema</taxon>
    </lineage>
</organism>
<sequence length="267" mass="31015">MTESSNRPGKSEAVLGGQTSFPTDGIVLGGIEGLQKRFAGVTGEERAAYLANALQYEDTGVDFLIEAMNDEEFIVRATAYKLLHSSNSTKAQQAINNGILLKKGDKVYCVYESTLSYNDEFYYIEYCLDSFNPETEEYCEVHGEKNPLFISRHLFQENAESEVITVHQIKILKVNIFTLVLGNYHITFNPWDWCKNNGISLKTKYNENHWEFQRRVFQKLQKDNNLELLSQFWNLMGFSQKMAFFREEVIQENQYFDFRGNNFKEVF</sequence>
<dbReference type="RefSeq" id="WP_408019909.1">
    <property type="nucleotide sequence ID" value="NZ_JBFQGM010000014.1"/>
</dbReference>
<dbReference type="Proteomes" id="UP001628874">
    <property type="component" value="Unassembled WGS sequence"/>
</dbReference>